<evidence type="ECO:0008006" key="3">
    <source>
        <dbReference type="Google" id="ProtNLM"/>
    </source>
</evidence>
<reference evidence="2" key="1">
    <citation type="submission" date="2017-05" db="EMBL/GenBank/DDBJ databases">
        <authorList>
            <person name="Kirkegaard R."/>
            <person name="Mcilroy J S."/>
        </authorList>
    </citation>
    <scope>NUCLEOTIDE SEQUENCE [LARGE SCALE GENOMIC DNA]</scope>
</reference>
<keyword evidence="2" id="KW-1185">Reference proteome</keyword>
<dbReference type="Proteomes" id="UP000195514">
    <property type="component" value="Chromosome I"/>
</dbReference>
<accession>A0A1Y6K6E4</accession>
<dbReference type="AlphaFoldDB" id="A0A1Y6K6E4"/>
<gene>
    <name evidence="1" type="ORF">CFX1CAM_2197</name>
</gene>
<dbReference type="EMBL" id="LT859958">
    <property type="protein sequence ID" value="SMX55262.1"/>
    <property type="molecule type" value="Genomic_DNA"/>
</dbReference>
<evidence type="ECO:0000313" key="1">
    <source>
        <dbReference type="EMBL" id="SMX55262.1"/>
    </source>
</evidence>
<name>A0A1Y6K6E4_9CHLR</name>
<evidence type="ECO:0000313" key="2">
    <source>
        <dbReference type="Proteomes" id="UP000195514"/>
    </source>
</evidence>
<organism evidence="1 2">
    <name type="scientific">Candidatus Brevifilum fermentans</name>
    <dbReference type="NCBI Taxonomy" id="1986204"/>
    <lineage>
        <taxon>Bacteria</taxon>
        <taxon>Bacillati</taxon>
        <taxon>Chloroflexota</taxon>
        <taxon>Anaerolineae</taxon>
        <taxon>Anaerolineales</taxon>
        <taxon>Anaerolineaceae</taxon>
        <taxon>Candidatus Brevifilum</taxon>
    </lineage>
</organism>
<protein>
    <recommendedName>
        <fullName evidence="3">MOSC domain-containing protein</fullName>
    </recommendedName>
</protein>
<dbReference type="KEGG" id="abat:CFX1CAM_2197"/>
<proteinExistence type="predicted"/>
<sequence length="168" mass="18080">MSLAAPTKTGKGWKNRIIPANPLAKGIIACMENTYKIAYFYLQQPCVTITETGVEGSHLKSATRPLSLISLSARQEVDSAEKIGLCYPRFKADITLDCELMPPKGARLTCGVVTICILPEGKSCYPECILVQEGLPCPLIDGVRYASVEAGGTLCQGDQLIPEQEGFA</sequence>